<dbReference type="AlphaFoldDB" id="A0AAT9HUP0"/>
<organism evidence="1">
    <name type="scientific">Streptomyces haneummycinicus</name>
    <dbReference type="NCBI Taxonomy" id="3074435"/>
    <lineage>
        <taxon>Bacteria</taxon>
        <taxon>Bacillati</taxon>
        <taxon>Actinomycetota</taxon>
        <taxon>Actinomycetes</taxon>
        <taxon>Kitasatosporales</taxon>
        <taxon>Streptomycetaceae</taxon>
        <taxon>Streptomyces</taxon>
    </lineage>
</organism>
<dbReference type="EMBL" id="AP035768">
    <property type="protein sequence ID" value="BFO21205.1"/>
    <property type="molecule type" value="Genomic_DNA"/>
</dbReference>
<reference evidence="1" key="2">
    <citation type="submission" date="2024-07" db="EMBL/GenBank/DDBJ databases">
        <title>Streptomyces haneummycinica sp. nov., a new antibiotic-producing actinobacterium isolated from marine sediment.</title>
        <authorList>
            <person name="Uemura M."/>
            <person name="Hamada M."/>
            <person name="Hirano S."/>
            <person name="Kobayashi K."/>
            <person name="Ohshiro T."/>
            <person name="Kobayashi T."/>
            <person name="Terahara T."/>
        </authorList>
    </citation>
    <scope>NUCLEOTIDE SEQUENCE</scope>
    <source>
        <strain evidence="1">KM77-8</strain>
    </source>
</reference>
<accession>A0AAT9HUP0</accession>
<sequence>MSLNAYVTGYANVRKQKGAAYLPPSCVLIEQGLPEMGPPTPIT</sequence>
<evidence type="ECO:0000313" key="1">
    <source>
        <dbReference type="EMBL" id="BFO21205.1"/>
    </source>
</evidence>
<reference evidence="1" key="1">
    <citation type="submission" date="2024-06" db="EMBL/GenBank/DDBJ databases">
        <authorList>
            <consortium name="consrtm"/>
            <person name="Uemura M."/>
            <person name="Terahara T."/>
        </authorList>
    </citation>
    <scope>NUCLEOTIDE SEQUENCE</scope>
    <source>
        <strain evidence="1">KM77-8</strain>
    </source>
</reference>
<proteinExistence type="predicted"/>
<protein>
    <submittedName>
        <fullName evidence="1">Uncharacterized protein</fullName>
    </submittedName>
</protein>
<name>A0AAT9HUP0_9ACTN</name>
<gene>
    <name evidence="1" type="ORF">SHKM778_75930</name>
</gene>